<comment type="caution">
    <text evidence="2">The sequence shown here is derived from an EMBL/GenBank/DDBJ whole genome shotgun (WGS) entry which is preliminary data.</text>
</comment>
<name>A0A162D3N7_9CRUS</name>
<dbReference type="InterPro" id="IPR058912">
    <property type="entry name" value="HTH_animal"/>
</dbReference>
<reference evidence="2 3" key="1">
    <citation type="submission" date="2016-03" db="EMBL/GenBank/DDBJ databases">
        <title>EvidentialGene: Evidence-directed Construction of Genes on Genomes.</title>
        <authorList>
            <person name="Gilbert D.G."/>
            <person name="Choi J.-H."/>
            <person name="Mockaitis K."/>
            <person name="Colbourne J."/>
            <person name="Pfrender M."/>
        </authorList>
    </citation>
    <scope>NUCLEOTIDE SEQUENCE [LARGE SCALE GENOMIC DNA]</scope>
    <source>
        <strain evidence="2 3">Xinb3</strain>
        <tissue evidence="2">Complete organism</tissue>
    </source>
</reference>
<protein>
    <recommendedName>
        <fullName evidence="1">Helix-turn-helix domain-containing protein</fullName>
    </recommendedName>
</protein>
<dbReference type="AlphaFoldDB" id="A0A162D3N7"/>
<dbReference type="STRING" id="35525.A0A162D3N7"/>
<gene>
    <name evidence="2" type="ORF">APZ42_030036</name>
</gene>
<dbReference type="PANTHER" id="PTHR21301">
    <property type="entry name" value="REVERSE TRANSCRIPTASE"/>
    <property type="match status" value="1"/>
</dbReference>
<dbReference type="EMBL" id="LRGB01002708">
    <property type="protein sequence ID" value="KZS06494.1"/>
    <property type="molecule type" value="Genomic_DNA"/>
</dbReference>
<dbReference type="PANTHER" id="PTHR21301:SF10">
    <property type="entry name" value="REVERSE TRANSCRIPTASE DOMAIN-CONTAINING PROTEIN"/>
    <property type="match status" value="1"/>
</dbReference>
<accession>A0A162D3N7</accession>
<sequence length="573" mass="66606">MFFAKTAADDWNPNQLWMKKSTWTGPPSHEIPTEFSARVLYFLRRLGSHFTLRHGRSNLLPRQRHLLQFFRHSSRFLVIPSDKNLGPVVLERATYIQRALHDHLLDETTYRRLDEPAALSLAATTQSLIENWIGESRGHGVLSEQDMLYLHRQLEHAQDQPFAYFYLLAKIHKTPWATRPIVSVCGSITEGLAKWVHQELHPLCQTLSSYLQSSYELTQQLTSLRLPNSNRLRFFTADATSMYTNIDTPHALAVLPRLLRNHFTVTKVRLVLRAIEIIMTSNCFKFGDLYFQQLNGTAMGTPPAPAYATLYFGVHEQQSLPRFSENLLFYKRYLDDCFGIWLCDPDALEDERRWNAFQRCWNSFGKLRWTFSARGHTTDFLDLTLRFDPQSNRIQTRIFEKPQNLYAYLPPHSCHPPGIVKGLIFGEVNRIFRLTSTHSDRLDSLKRLFARVTRRGHNPTTVKKHLKAAVDRQFHPLPPKIRTVFDNPDKPIIFHMRYHPLNPSRETIQRLFHECLNFPEGEPELAELRNLDGYPILIDRLIVAFSRGLNLKNILFPRTLRTNDGPPASTFLP</sequence>
<organism evidence="2 3">
    <name type="scientific">Daphnia magna</name>
    <dbReference type="NCBI Taxonomy" id="35525"/>
    <lineage>
        <taxon>Eukaryota</taxon>
        <taxon>Metazoa</taxon>
        <taxon>Ecdysozoa</taxon>
        <taxon>Arthropoda</taxon>
        <taxon>Crustacea</taxon>
        <taxon>Branchiopoda</taxon>
        <taxon>Diplostraca</taxon>
        <taxon>Cladocera</taxon>
        <taxon>Anomopoda</taxon>
        <taxon>Daphniidae</taxon>
        <taxon>Daphnia</taxon>
    </lineage>
</organism>
<dbReference type="Proteomes" id="UP000076858">
    <property type="component" value="Unassembled WGS sequence"/>
</dbReference>
<dbReference type="Pfam" id="PF26215">
    <property type="entry name" value="HTH_animal"/>
    <property type="match status" value="1"/>
</dbReference>
<feature type="domain" description="Helix-turn-helix" evidence="1">
    <location>
        <begin position="408"/>
        <end position="466"/>
    </location>
</feature>
<proteinExistence type="predicted"/>
<keyword evidence="3" id="KW-1185">Reference proteome</keyword>
<evidence type="ECO:0000259" key="1">
    <source>
        <dbReference type="Pfam" id="PF26215"/>
    </source>
</evidence>
<evidence type="ECO:0000313" key="2">
    <source>
        <dbReference type="EMBL" id="KZS06494.1"/>
    </source>
</evidence>
<evidence type="ECO:0000313" key="3">
    <source>
        <dbReference type="Proteomes" id="UP000076858"/>
    </source>
</evidence>